<reference evidence="2" key="1">
    <citation type="submission" date="2013-10" db="EMBL/GenBank/DDBJ databases">
        <title>Genomic analysis of the causative agents of coccidiosis in chickens.</title>
        <authorList>
            <person name="Reid A.J."/>
            <person name="Blake D."/>
            <person name="Billington K."/>
            <person name="Browne H."/>
            <person name="Dunn M."/>
            <person name="Hung S."/>
            <person name="Kawahara F."/>
            <person name="Miranda-Saavedra D."/>
            <person name="Mourier T."/>
            <person name="Nagra H."/>
            <person name="Otto T.D."/>
            <person name="Rawlings N."/>
            <person name="Sanchez A."/>
            <person name="Sanders M."/>
            <person name="Subramaniam C."/>
            <person name="Tay Y."/>
            <person name="Dear P."/>
            <person name="Doerig C."/>
            <person name="Gruber A."/>
            <person name="Parkinson J."/>
            <person name="Shirley M."/>
            <person name="Wan K.L."/>
            <person name="Berriman M."/>
            <person name="Tomley F."/>
            <person name="Pain A."/>
        </authorList>
    </citation>
    <scope>NUCLEOTIDE SEQUENCE [LARGE SCALE GENOMIC DNA]</scope>
    <source>
        <strain evidence="2">Houghton</strain>
    </source>
</reference>
<accession>U6MPK1</accession>
<dbReference type="Proteomes" id="UP000030754">
    <property type="component" value="Unassembled WGS sequence"/>
</dbReference>
<feature type="compositionally biased region" description="Low complexity" evidence="1">
    <location>
        <begin position="1"/>
        <end position="19"/>
    </location>
</feature>
<feature type="compositionally biased region" description="Low complexity" evidence="1">
    <location>
        <begin position="145"/>
        <end position="158"/>
    </location>
</feature>
<dbReference type="GeneID" id="25471388"/>
<dbReference type="VEuPathDB" id="ToxoDB:ENH_00012030"/>
<keyword evidence="3" id="KW-1185">Reference proteome</keyword>
<evidence type="ECO:0000313" key="3">
    <source>
        <dbReference type="Proteomes" id="UP000030754"/>
    </source>
</evidence>
<feature type="compositionally biased region" description="Low complexity" evidence="1">
    <location>
        <begin position="29"/>
        <end position="62"/>
    </location>
</feature>
<organism evidence="2 3">
    <name type="scientific">Eimeria necatrix</name>
    <dbReference type="NCBI Taxonomy" id="51315"/>
    <lineage>
        <taxon>Eukaryota</taxon>
        <taxon>Sar</taxon>
        <taxon>Alveolata</taxon>
        <taxon>Apicomplexa</taxon>
        <taxon>Conoidasida</taxon>
        <taxon>Coccidia</taxon>
        <taxon>Eucoccidiorida</taxon>
        <taxon>Eimeriorina</taxon>
        <taxon>Eimeriidae</taxon>
        <taxon>Eimeria</taxon>
    </lineage>
</organism>
<proteinExistence type="predicted"/>
<gene>
    <name evidence="2" type="ORF">ENH_00012030</name>
</gene>
<feature type="compositionally biased region" description="Gly residues" evidence="1">
    <location>
        <begin position="63"/>
        <end position="82"/>
    </location>
</feature>
<feature type="region of interest" description="Disordered" evidence="1">
    <location>
        <begin position="1"/>
        <end position="158"/>
    </location>
</feature>
<dbReference type="EMBL" id="HG723347">
    <property type="protein sequence ID" value="CDJ65946.1"/>
    <property type="molecule type" value="Genomic_DNA"/>
</dbReference>
<name>U6MPK1_9EIME</name>
<dbReference type="AlphaFoldDB" id="U6MPK1"/>
<reference evidence="2" key="2">
    <citation type="submission" date="2013-10" db="EMBL/GenBank/DDBJ databases">
        <authorList>
            <person name="Aslett M."/>
        </authorList>
    </citation>
    <scope>NUCLEOTIDE SEQUENCE [LARGE SCALE GENOMIC DNA]</scope>
    <source>
        <strain evidence="2">Houghton</strain>
    </source>
</reference>
<protein>
    <submittedName>
        <fullName evidence="2">Uncharacterized protein</fullName>
    </submittedName>
</protein>
<evidence type="ECO:0000313" key="2">
    <source>
        <dbReference type="EMBL" id="CDJ65946.1"/>
    </source>
</evidence>
<sequence>MDGASTALSSAPPADSAPAKYIPPHLRRQQQQQQQQQGAAASAASAASPSVSSAASYPSYPSGGPGGCSGGPGFAGAPGGPREGCMNGRRGAPGSSPESRSRFSCLAERASPSSEFRGPHQDGRASAGASGGPPGGAPGGPPGGPAAADGLPAAPRGP</sequence>
<evidence type="ECO:0000256" key="1">
    <source>
        <dbReference type="SAM" id="MobiDB-lite"/>
    </source>
</evidence>
<dbReference type="RefSeq" id="XP_013434413.1">
    <property type="nucleotide sequence ID" value="XM_013578959.1"/>
</dbReference>
<feature type="compositionally biased region" description="Pro residues" evidence="1">
    <location>
        <begin position="135"/>
        <end position="144"/>
    </location>
</feature>
<feature type="non-terminal residue" evidence="2">
    <location>
        <position position="158"/>
    </location>
</feature>